<name>A0AAU9W0L1_9CNID</name>
<protein>
    <submittedName>
        <fullName evidence="2">Uncharacterized protein</fullName>
    </submittedName>
</protein>
<evidence type="ECO:0000313" key="2">
    <source>
        <dbReference type="EMBL" id="CAH3042696.1"/>
    </source>
</evidence>
<keyword evidence="1" id="KW-0732">Signal</keyword>
<comment type="caution">
    <text evidence="2">The sequence shown here is derived from an EMBL/GenBank/DDBJ whole genome shotgun (WGS) entry which is preliminary data.</text>
</comment>
<dbReference type="AlphaFoldDB" id="A0AAU9W0L1"/>
<proteinExistence type="predicted"/>
<evidence type="ECO:0000256" key="1">
    <source>
        <dbReference type="SAM" id="SignalP"/>
    </source>
</evidence>
<dbReference type="Proteomes" id="UP001159428">
    <property type="component" value="Unassembled WGS sequence"/>
</dbReference>
<feature type="chain" id="PRO_5043594557" evidence="1">
    <location>
        <begin position="28"/>
        <end position="76"/>
    </location>
</feature>
<organism evidence="2 3">
    <name type="scientific">Pocillopora meandrina</name>
    <dbReference type="NCBI Taxonomy" id="46732"/>
    <lineage>
        <taxon>Eukaryota</taxon>
        <taxon>Metazoa</taxon>
        <taxon>Cnidaria</taxon>
        <taxon>Anthozoa</taxon>
        <taxon>Hexacorallia</taxon>
        <taxon>Scleractinia</taxon>
        <taxon>Astrocoeniina</taxon>
        <taxon>Pocilloporidae</taxon>
        <taxon>Pocillopora</taxon>
    </lineage>
</organism>
<gene>
    <name evidence="2" type="ORF">PMEA_00028963</name>
</gene>
<dbReference type="EMBL" id="CALNXJ010000006">
    <property type="protein sequence ID" value="CAH3042696.1"/>
    <property type="molecule type" value="Genomic_DNA"/>
</dbReference>
<feature type="signal peptide" evidence="1">
    <location>
        <begin position="1"/>
        <end position="27"/>
    </location>
</feature>
<accession>A0AAU9W0L1</accession>
<reference evidence="2 3" key="1">
    <citation type="submission" date="2022-05" db="EMBL/GenBank/DDBJ databases">
        <authorList>
            <consortium name="Genoscope - CEA"/>
            <person name="William W."/>
        </authorList>
    </citation>
    <scope>NUCLEOTIDE SEQUENCE [LARGE SCALE GENOMIC DNA]</scope>
</reference>
<keyword evidence="3" id="KW-1185">Reference proteome</keyword>
<sequence length="76" mass="8545">MKRGSSFCIVLIAFVLTTLVVLRPCQGLTAGGNNWSRRSKPEAKRALESMCRAAREHCKREVLSDDFDLPRLRPGQ</sequence>
<evidence type="ECO:0000313" key="3">
    <source>
        <dbReference type="Proteomes" id="UP001159428"/>
    </source>
</evidence>